<keyword evidence="3" id="KW-1185">Reference proteome</keyword>
<gene>
    <name evidence="2" type="ORF">DB88DRAFT_507843</name>
</gene>
<protein>
    <submittedName>
        <fullName evidence="2">Uncharacterized protein</fullName>
    </submittedName>
</protein>
<proteinExistence type="predicted"/>
<evidence type="ECO:0000313" key="2">
    <source>
        <dbReference type="EMBL" id="KAK1927772.1"/>
    </source>
</evidence>
<evidence type="ECO:0000256" key="1">
    <source>
        <dbReference type="SAM" id="MobiDB-lite"/>
    </source>
</evidence>
<dbReference type="Proteomes" id="UP001182556">
    <property type="component" value="Unassembled WGS sequence"/>
</dbReference>
<sequence length="207" mass="21476">MDHRQVASSFPGNEATAAQGYPQPGQRSQQPPLTPSPHNHQLSQPHLRTGPLDLDFLPAASTSQTSLLEAVVGPSPSKTLTKPSPPPPSAFTPRYAASSTPPPNSSLGSAPTSISAGWSTDASVASGSFGNSAEREWEIVSDVSGDGSGSGAGQVAELEKKVNKRRSNLPHLESELAALEAQIKAAEERIARAQSIGVQGVSAQQRV</sequence>
<comment type="caution">
    <text evidence="2">The sequence shown here is derived from an EMBL/GenBank/DDBJ whole genome shotgun (WGS) entry which is preliminary data.</text>
</comment>
<evidence type="ECO:0000313" key="3">
    <source>
        <dbReference type="Proteomes" id="UP001182556"/>
    </source>
</evidence>
<accession>A0AAD9L9T2</accession>
<name>A0AAD9L9T2_PAPLA</name>
<feature type="compositionally biased region" description="Polar residues" evidence="1">
    <location>
        <begin position="25"/>
        <end position="46"/>
    </location>
</feature>
<dbReference type="EMBL" id="JAODAN010000001">
    <property type="protein sequence ID" value="KAK1927772.1"/>
    <property type="molecule type" value="Genomic_DNA"/>
</dbReference>
<dbReference type="AlphaFoldDB" id="A0AAD9L9T2"/>
<feature type="compositionally biased region" description="Polar residues" evidence="1">
    <location>
        <begin position="105"/>
        <end position="131"/>
    </location>
</feature>
<feature type="region of interest" description="Disordered" evidence="1">
    <location>
        <begin position="1"/>
        <end position="159"/>
    </location>
</feature>
<organism evidence="2 3">
    <name type="scientific">Papiliotrema laurentii</name>
    <name type="common">Cryptococcus laurentii</name>
    <dbReference type="NCBI Taxonomy" id="5418"/>
    <lineage>
        <taxon>Eukaryota</taxon>
        <taxon>Fungi</taxon>
        <taxon>Dikarya</taxon>
        <taxon>Basidiomycota</taxon>
        <taxon>Agaricomycotina</taxon>
        <taxon>Tremellomycetes</taxon>
        <taxon>Tremellales</taxon>
        <taxon>Rhynchogastremaceae</taxon>
        <taxon>Papiliotrema</taxon>
    </lineage>
</organism>
<reference evidence="2" key="1">
    <citation type="submission" date="2023-02" db="EMBL/GenBank/DDBJ databases">
        <title>Identification and recombinant expression of a fungal hydrolase from Papiliotrema laurentii that hydrolyzes apple cutin and clears colloidal polyester polyurethane.</title>
        <authorList>
            <consortium name="DOE Joint Genome Institute"/>
            <person name="Roman V.A."/>
            <person name="Bojanowski C."/>
            <person name="Crable B.R."/>
            <person name="Wagner D.N."/>
            <person name="Hung C.S."/>
            <person name="Nadeau L.J."/>
            <person name="Schratz L."/>
            <person name="Haridas S."/>
            <person name="Pangilinan J."/>
            <person name="Lipzen A."/>
            <person name="Na H."/>
            <person name="Yan M."/>
            <person name="Ng V."/>
            <person name="Grigoriev I.V."/>
            <person name="Spatafora J.W."/>
            <person name="Barlow D."/>
            <person name="Biffinger J."/>
            <person name="Kelley-Loughnane N."/>
            <person name="Varaljay V.A."/>
            <person name="Crookes-Goodson W.J."/>
        </authorList>
    </citation>
    <scope>NUCLEOTIDE SEQUENCE</scope>
    <source>
        <strain evidence="2">5307AH</strain>
    </source>
</reference>
<feature type="compositionally biased region" description="Polar residues" evidence="1">
    <location>
        <begin position="1"/>
        <end position="11"/>
    </location>
</feature>